<dbReference type="RefSeq" id="XP_018639413.1">
    <property type="nucleotide sequence ID" value="XM_018788041.1"/>
</dbReference>
<evidence type="ECO:0000313" key="2">
    <source>
        <dbReference type="EMBL" id="KYN95947.1"/>
    </source>
</evidence>
<comment type="caution">
    <text evidence="2">The sequence shown here is derived from an EMBL/GenBank/DDBJ whole genome shotgun (WGS) entry which is preliminary data.</text>
</comment>
<sequence length="360" mass="42083">MGNITSEQKKKSLMLHELSTKIGDYRTIYEGDPEMLEDPDFPHKMMTEALNNNNTIDGTSVQGTYVYYPNKRKAKMWIGNYKILNPEDILCANVAEKIGITEMEWKKYIKRKTKNENDEVMKKNGNMGYNENPFEETSVSLNKEIEKDNNNNNYKDTNDNITNNLNRYMKTFNQNKNHPYNISNNNNSNIYESTSGTNTKNDILVNNLHNNILTNENNKEEEKKKSESRDSYIDKLNEEITNIREGQEKIIEEECKNIYNYTKSNYPQMIIPQKDGSFLIENVDPIKYSNKKKLIIQELLNEHENRFQSQVSNLKKKKNKKGYTNLSSMSTKGSLELSNLKNKETNISKRNIYLNRTLVK</sequence>
<dbReference type="VEuPathDB" id="PlasmoDB:PGABG01_1433900"/>
<dbReference type="KEGG" id="pgab:PGSY75_1435200"/>
<evidence type="ECO:0000313" key="3">
    <source>
        <dbReference type="Proteomes" id="UP000076004"/>
    </source>
</evidence>
<dbReference type="GeneID" id="29778642"/>
<reference evidence="2 3" key="1">
    <citation type="journal article" date="2016" name="Nat. Commun.">
        <title>Genomes of cryptic chimpanzee Plasmodium species reveal key evolutionary events leading to human malaria.</title>
        <authorList>
            <person name="Sundararaman S.A."/>
            <person name="Plenderleith L.J."/>
            <person name="Liu W."/>
            <person name="Loy D.E."/>
            <person name="Learn G.H."/>
            <person name="Li Y."/>
            <person name="Shaw K.S."/>
            <person name="Ayouba A."/>
            <person name="Peeters M."/>
            <person name="Speede S."/>
            <person name="Shaw G.M."/>
            <person name="Bushman F.D."/>
            <person name="Brisson D."/>
            <person name="Rayner J.C."/>
            <person name="Sharp P.M."/>
            <person name="Hahn B.H."/>
        </authorList>
    </citation>
    <scope>NUCLEOTIDE SEQUENCE [LARGE SCALE GENOMIC DNA]</scope>
    <source>
        <strain evidence="2 3">SY75</strain>
    </source>
</reference>
<proteinExistence type="predicted"/>
<dbReference type="AlphaFoldDB" id="A0A151LAM7"/>
<gene>
    <name evidence="2" type="ORF">PGSY75_1435200</name>
</gene>
<dbReference type="VEuPathDB" id="PlasmoDB:PGSY75_1435200"/>
<organism evidence="2 3">
    <name type="scientific">Plasmodium gaboni</name>
    <dbReference type="NCBI Taxonomy" id="647221"/>
    <lineage>
        <taxon>Eukaryota</taxon>
        <taxon>Sar</taxon>
        <taxon>Alveolata</taxon>
        <taxon>Apicomplexa</taxon>
        <taxon>Aconoidasida</taxon>
        <taxon>Haemosporida</taxon>
        <taxon>Plasmodiidae</taxon>
        <taxon>Plasmodium</taxon>
        <taxon>Plasmodium (Laverania)</taxon>
    </lineage>
</organism>
<keyword evidence="1" id="KW-0175">Coiled coil</keyword>
<feature type="coiled-coil region" evidence="1">
    <location>
        <begin position="205"/>
        <end position="253"/>
    </location>
</feature>
<dbReference type="EMBL" id="LVLB01000015">
    <property type="protein sequence ID" value="KYN95947.1"/>
    <property type="molecule type" value="Genomic_DNA"/>
</dbReference>
<accession>A0A151LAM7</accession>
<dbReference type="Proteomes" id="UP000076004">
    <property type="component" value="Unassembled WGS sequence"/>
</dbReference>
<evidence type="ECO:0000256" key="1">
    <source>
        <dbReference type="SAM" id="Coils"/>
    </source>
</evidence>
<protein>
    <submittedName>
        <fullName evidence="2">Uncharacterized protein</fullName>
    </submittedName>
</protein>
<name>A0A151LAM7_9APIC</name>